<evidence type="ECO:0000256" key="9">
    <source>
        <dbReference type="SAM" id="Phobius"/>
    </source>
</evidence>
<dbReference type="InterPro" id="IPR035897">
    <property type="entry name" value="Toll_tir_struct_dom_sf"/>
</dbReference>
<evidence type="ECO:0000256" key="1">
    <source>
        <dbReference type="ARBA" id="ARBA00009752"/>
    </source>
</evidence>
<evidence type="ECO:0000256" key="4">
    <source>
        <dbReference type="ARBA" id="ARBA00022801"/>
    </source>
</evidence>
<reference evidence="12" key="1">
    <citation type="submission" date="2018-07" db="EMBL/GenBank/DDBJ databases">
        <title>Comparative genomics of catfishes provides insights into carnivory and benthic adaptation.</title>
        <authorList>
            <person name="Zhang Y."/>
            <person name="Wang D."/>
            <person name="Peng Z."/>
            <person name="Zheng S."/>
            <person name="Shao F."/>
            <person name="Tao W."/>
        </authorList>
    </citation>
    <scope>NUCLEOTIDE SEQUENCE</scope>
    <source>
        <strain evidence="12">Chongqing</strain>
    </source>
</reference>
<dbReference type="InterPro" id="IPR000157">
    <property type="entry name" value="TIR_dom"/>
</dbReference>
<feature type="domain" description="TIR" evidence="10">
    <location>
        <begin position="369"/>
        <end position="524"/>
    </location>
</feature>
<keyword evidence="13" id="KW-1185">Reference proteome</keyword>
<evidence type="ECO:0000259" key="10">
    <source>
        <dbReference type="PROSITE" id="PS50104"/>
    </source>
</evidence>
<evidence type="ECO:0000313" key="13">
    <source>
        <dbReference type="Proteomes" id="UP001205998"/>
    </source>
</evidence>
<dbReference type="GO" id="GO:0016787">
    <property type="term" value="F:hydrolase activity"/>
    <property type="evidence" value="ECO:0007669"/>
    <property type="project" value="UniProtKB-KW"/>
</dbReference>
<dbReference type="PANTHER" id="PTHR11890">
    <property type="entry name" value="INTERLEUKIN-1 RECEPTOR FAMILY MEMBER"/>
    <property type="match status" value="1"/>
</dbReference>
<dbReference type="InterPro" id="IPR013783">
    <property type="entry name" value="Ig-like_fold"/>
</dbReference>
<feature type="non-terminal residue" evidence="12">
    <location>
        <position position="1"/>
    </location>
</feature>
<dbReference type="PRINTS" id="PR01537">
    <property type="entry name" value="INTRLKN1R1F"/>
</dbReference>
<dbReference type="InterPro" id="IPR007110">
    <property type="entry name" value="Ig-like_dom"/>
</dbReference>
<keyword evidence="4" id="KW-0378">Hydrolase</keyword>
<gene>
    <name evidence="12" type="ORF">C0J50_22053</name>
</gene>
<dbReference type="Gene3D" id="3.40.50.10140">
    <property type="entry name" value="Toll/interleukin-1 receptor homology (TIR) domain"/>
    <property type="match status" value="1"/>
</dbReference>
<dbReference type="Pfam" id="PF13895">
    <property type="entry name" value="Ig_2"/>
    <property type="match status" value="1"/>
</dbReference>
<dbReference type="SUPFAM" id="SSF52200">
    <property type="entry name" value="Toll/Interleukin receptor TIR domain"/>
    <property type="match status" value="1"/>
</dbReference>
<sequence length="525" mass="59600">LKIIRQVMTRSLISNDFISFTEQQVNTTTVKGEATILFCESDLNNETLTLTWTKDNHTLQPSPRIIIQGQLLWLLNTTLSDGGLYVCLSTNSTFSMESRTLLDVQDGLCPYFENIRLILEEDNFTISCNDEVIPVLGQIMEVQWWKDCKSTGKKGIDFNLYNVSMSDEGNYTCKVIFRYEDINYTASYPFQVTVIKKEPVKKPRVIQPRNKTLHVKPGKLLLKVQIWEKLKLECTVFIGIGEETKEETNIYWMINDNFIEGYPELKESLIIETRENESVFGHSTLSISKVLPEFFGVPFQCTVLNPSGGDMGLVWLSQDDNTIQSWLIIVSLLISVTVVGAVLLIVFKIDLILAYRLHCGKNKTPQEERPYNAYVLYLQCKCPGSSSAEDLALRILPKMLEQQHHLKLFIQGRDTETEVGVTNISDVLSQSKVVVLILPGNDGEENLVPLNQGQNRLEESQLAGLFSDITSSGVPLLLIESGENADYSLMPESIQSVIKKDRVLKWKPTVQPNGHFWKKLKYHMT</sequence>
<comment type="similarity">
    <text evidence="1">Belongs to the interleukin-1 receptor family.</text>
</comment>
<accession>A0AAD5ALP9</accession>
<dbReference type="GO" id="GO:0004908">
    <property type="term" value="F:interleukin-1 receptor activity"/>
    <property type="evidence" value="ECO:0007669"/>
    <property type="project" value="InterPro"/>
</dbReference>
<evidence type="ECO:0000313" key="12">
    <source>
        <dbReference type="EMBL" id="KAI5618465.1"/>
    </source>
</evidence>
<protein>
    <submittedName>
        <fullName evidence="12">Interleukin-1 receptor type 1-like</fullName>
    </submittedName>
</protein>
<dbReference type="InterPro" id="IPR036179">
    <property type="entry name" value="Ig-like_dom_sf"/>
</dbReference>
<evidence type="ECO:0000256" key="8">
    <source>
        <dbReference type="ARBA" id="ARBA00023319"/>
    </source>
</evidence>
<dbReference type="InterPro" id="IPR004074">
    <property type="entry name" value="IL-1_rcpt_I/II-typ"/>
</dbReference>
<evidence type="ECO:0000256" key="3">
    <source>
        <dbReference type="ARBA" id="ARBA00022737"/>
    </source>
</evidence>
<evidence type="ECO:0000256" key="2">
    <source>
        <dbReference type="ARBA" id="ARBA00022729"/>
    </source>
</evidence>
<name>A0AAD5ALP9_SILAS</name>
<dbReference type="PRINTS" id="PR01536">
    <property type="entry name" value="INTRLKN1R12F"/>
</dbReference>
<dbReference type="InterPro" id="IPR015621">
    <property type="entry name" value="IL-1_rcpt_fam"/>
</dbReference>
<feature type="domain" description="Ig-like" evidence="11">
    <location>
        <begin position="203"/>
        <end position="317"/>
    </location>
</feature>
<dbReference type="InterPro" id="IPR003599">
    <property type="entry name" value="Ig_sub"/>
</dbReference>
<dbReference type="PROSITE" id="PS50104">
    <property type="entry name" value="TIR"/>
    <property type="match status" value="1"/>
</dbReference>
<keyword evidence="3" id="KW-0677">Repeat</keyword>
<keyword evidence="12" id="KW-0675">Receptor</keyword>
<feature type="domain" description="Ig-like" evidence="11">
    <location>
        <begin position="110"/>
        <end position="175"/>
    </location>
</feature>
<keyword evidence="5" id="KW-0520">NAD</keyword>
<feature type="domain" description="Ig-like" evidence="11">
    <location>
        <begin position="18"/>
        <end position="103"/>
    </location>
</feature>
<dbReference type="Pfam" id="PF01582">
    <property type="entry name" value="TIR"/>
    <property type="match status" value="1"/>
</dbReference>
<dbReference type="Proteomes" id="UP001205998">
    <property type="component" value="Unassembled WGS sequence"/>
</dbReference>
<keyword evidence="7" id="KW-0325">Glycoprotein</keyword>
<dbReference type="PROSITE" id="PS50835">
    <property type="entry name" value="IG_LIKE"/>
    <property type="match status" value="3"/>
</dbReference>
<dbReference type="EMBL" id="MU551695">
    <property type="protein sequence ID" value="KAI5618465.1"/>
    <property type="molecule type" value="Genomic_DNA"/>
</dbReference>
<dbReference type="Gene3D" id="2.60.40.10">
    <property type="entry name" value="Immunoglobulins"/>
    <property type="match status" value="3"/>
</dbReference>
<dbReference type="SUPFAM" id="SSF48726">
    <property type="entry name" value="Immunoglobulin"/>
    <property type="match status" value="2"/>
</dbReference>
<proteinExistence type="inferred from homology"/>
<evidence type="ECO:0000256" key="5">
    <source>
        <dbReference type="ARBA" id="ARBA00023027"/>
    </source>
</evidence>
<feature type="transmembrane region" description="Helical" evidence="9">
    <location>
        <begin position="326"/>
        <end position="347"/>
    </location>
</feature>
<evidence type="ECO:0000256" key="6">
    <source>
        <dbReference type="ARBA" id="ARBA00023157"/>
    </source>
</evidence>
<dbReference type="SMART" id="SM00409">
    <property type="entry name" value="IG"/>
    <property type="match status" value="3"/>
</dbReference>
<keyword evidence="9" id="KW-1133">Transmembrane helix</keyword>
<evidence type="ECO:0000256" key="7">
    <source>
        <dbReference type="ARBA" id="ARBA00023180"/>
    </source>
</evidence>
<comment type="caution">
    <text evidence="12">The sequence shown here is derived from an EMBL/GenBank/DDBJ whole genome shotgun (WGS) entry which is preliminary data.</text>
</comment>
<keyword evidence="2" id="KW-0732">Signal</keyword>
<dbReference type="PANTHER" id="PTHR11890:SF26">
    <property type="entry name" value="INTERLEUKIN-1 RECEPTOR TYPE 1"/>
    <property type="match status" value="1"/>
</dbReference>
<keyword evidence="9" id="KW-0812">Transmembrane</keyword>
<organism evidence="12 13">
    <name type="scientific">Silurus asotus</name>
    <name type="common">Amur catfish</name>
    <name type="synonym">Parasilurus asotus</name>
    <dbReference type="NCBI Taxonomy" id="30991"/>
    <lineage>
        <taxon>Eukaryota</taxon>
        <taxon>Metazoa</taxon>
        <taxon>Chordata</taxon>
        <taxon>Craniata</taxon>
        <taxon>Vertebrata</taxon>
        <taxon>Euteleostomi</taxon>
        <taxon>Actinopterygii</taxon>
        <taxon>Neopterygii</taxon>
        <taxon>Teleostei</taxon>
        <taxon>Ostariophysi</taxon>
        <taxon>Siluriformes</taxon>
        <taxon>Siluridae</taxon>
        <taxon>Silurus</taxon>
    </lineage>
</organism>
<dbReference type="AlphaFoldDB" id="A0AAD5ALP9"/>
<keyword evidence="8" id="KW-0393">Immunoglobulin domain</keyword>
<keyword evidence="9" id="KW-0472">Membrane</keyword>
<evidence type="ECO:0000259" key="11">
    <source>
        <dbReference type="PROSITE" id="PS50835"/>
    </source>
</evidence>
<keyword evidence="6" id="KW-1015">Disulfide bond</keyword>